<dbReference type="PANTHER" id="PTHR10572">
    <property type="entry name" value="3-HYDROXY-3-METHYLGLUTARYL-COENZYME A REDUCTASE"/>
    <property type="match status" value="1"/>
</dbReference>
<protein>
    <submittedName>
        <fullName evidence="1">3-hydroxy-3-methylglutaryl CoA reductase 2</fullName>
    </submittedName>
</protein>
<dbReference type="InterPro" id="IPR002202">
    <property type="entry name" value="HMG_CoA_Rdtase"/>
</dbReference>
<sequence length="99" mass="10834">MHIQYGSQLFAMEQHVNLLGVKGTNKDSPGSNVKQLAKVVAGAVLAGELSLVSAISAGQIVKTHMKYNHVFGGIQVHYRSCKAHSYYKSSEWKAEKMIT</sequence>
<dbReference type="Pfam" id="PF00368">
    <property type="entry name" value="HMG-CoA_red"/>
    <property type="match status" value="1"/>
</dbReference>
<dbReference type="STRING" id="35608.A0A2U1LZA3"/>
<dbReference type="InterPro" id="IPR009029">
    <property type="entry name" value="HMG_CoA_Rdtase_sub-bd_dom_sf"/>
</dbReference>
<dbReference type="GO" id="GO:0015936">
    <property type="term" value="P:coenzyme A metabolic process"/>
    <property type="evidence" value="ECO:0007669"/>
    <property type="project" value="InterPro"/>
</dbReference>
<dbReference type="GO" id="GO:0005789">
    <property type="term" value="C:endoplasmic reticulum membrane"/>
    <property type="evidence" value="ECO:0007669"/>
    <property type="project" value="TreeGrafter"/>
</dbReference>
<gene>
    <name evidence="1" type="ORF">CTI12_AA438360</name>
</gene>
<dbReference type="GO" id="GO:0005778">
    <property type="term" value="C:peroxisomal membrane"/>
    <property type="evidence" value="ECO:0007669"/>
    <property type="project" value="TreeGrafter"/>
</dbReference>
<name>A0A2U1LZA3_ARTAN</name>
<accession>A0A2U1LZA3</accession>
<dbReference type="OrthoDB" id="310654at2759"/>
<dbReference type="InterPro" id="IPR023074">
    <property type="entry name" value="HMG_CoA_Rdtase_cat_sf"/>
</dbReference>
<dbReference type="AlphaFoldDB" id="A0A2U1LZA3"/>
<dbReference type="GO" id="GO:0016126">
    <property type="term" value="P:sterol biosynthetic process"/>
    <property type="evidence" value="ECO:0007669"/>
    <property type="project" value="TreeGrafter"/>
</dbReference>
<dbReference type="Proteomes" id="UP000245207">
    <property type="component" value="Unassembled WGS sequence"/>
</dbReference>
<dbReference type="PROSITE" id="PS50065">
    <property type="entry name" value="HMG_COA_REDUCTASE_4"/>
    <property type="match status" value="1"/>
</dbReference>
<proteinExistence type="predicted"/>
<dbReference type="GO" id="GO:0004420">
    <property type="term" value="F:hydroxymethylglutaryl-CoA reductase (NADPH) activity"/>
    <property type="evidence" value="ECO:0007669"/>
    <property type="project" value="InterPro"/>
</dbReference>
<reference evidence="1 2" key="1">
    <citation type="journal article" date="2018" name="Mol. Plant">
        <title>The genome of Artemisia annua provides insight into the evolution of Asteraceae family and artemisinin biosynthesis.</title>
        <authorList>
            <person name="Shen Q."/>
            <person name="Zhang L."/>
            <person name="Liao Z."/>
            <person name="Wang S."/>
            <person name="Yan T."/>
            <person name="Shi P."/>
            <person name="Liu M."/>
            <person name="Fu X."/>
            <person name="Pan Q."/>
            <person name="Wang Y."/>
            <person name="Lv Z."/>
            <person name="Lu X."/>
            <person name="Zhang F."/>
            <person name="Jiang W."/>
            <person name="Ma Y."/>
            <person name="Chen M."/>
            <person name="Hao X."/>
            <person name="Li L."/>
            <person name="Tang Y."/>
            <person name="Lv G."/>
            <person name="Zhou Y."/>
            <person name="Sun X."/>
            <person name="Brodelius P.E."/>
            <person name="Rose J.K.C."/>
            <person name="Tang K."/>
        </authorList>
    </citation>
    <scope>NUCLEOTIDE SEQUENCE [LARGE SCALE GENOMIC DNA]</scope>
    <source>
        <strain evidence="2">cv. Huhao1</strain>
        <tissue evidence="1">Leaf</tissue>
    </source>
</reference>
<dbReference type="GO" id="GO:0008299">
    <property type="term" value="P:isoprenoid biosynthetic process"/>
    <property type="evidence" value="ECO:0007669"/>
    <property type="project" value="TreeGrafter"/>
</dbReference>
<dbReference type="EMBL" id="PKPP01007110">
    <property type="protein sequence ID" value="PWA54329.1"/>
    <property type="molecule type" value="Genomic_DNA"/>
</dbReference>
<evidence type="ECO:0000313" key="1">
    <source>
        <dbReference type="EMBL" id="PWA54329.1"/>
    </source>
</evidence>
<dbReference type="PANTHER" id="PTHR10572:SF56">
    <property type="entry name" value="3-HYDROXY-3-METHYLGLUTARYL-COENZYME A REDUCTASE 1"/>
    <property type="match status" value="1"/>
</dbReference>
<comment type="caution">
    <text evidence="1">The sequence shown here is derived from an EMBL/GenBank/DDBJ whole genome shotgun (WGS) entry which is preliminary data.</text>
</comment>
<organism evidence="1 2">
    <name type="scientific">Artemisia annua</name>
    <name type="common">Sweet wormwood</name>
    <dbReference type="NCBI Taxonomy" id="35608"/>
    <lineage>
        <taxon>Eukaryota</taxon>
        <taxon>Viridiplantae</taxon>
        <taxon>Streptophyta</taxon>
        <taxon>Embryophyta</taxon>
        <taxon>Tracheophyta</taxon>
        <taxon>Spermatophyta</taxon>
        <taxon>Magnoliopsida</taxon>
        <taxon>eudicotyledons</taxon>
        <taxon>Gunneridae</taxon>
        <taxon>Pentapetalae</taxon>
        <taxon>asterids</taxon>
        <taxon>campanulids</taxon>
        <taxon>Asterales</taxon>
        <taxon>Asteraceae</taxon>
        <taxon>Asteroideae</taxon>
        <taxon>Anthemideae</taxon>
        <taxon>Artemisiinae</taxon>
        <taxon>Artemisia</taxon>
    </lineage>
</organism>
<dbReference type="Gene3D" id="3.90.770.10">
    <property type="entry name" value="3-hydroxy-3-methylglutaryl-coenzyme A Reductase, Chain A, domain 2"/>
    <property type="match status" value="1"/>
</dbReference>
<evidence type="ECO:0000313" key="2">
    <source>
        <dbReference type="Proteomes" id="UP000245207"/>
    </source>
</evidence>
<dbReference type="SUPFAM" id="SSF56542">
    <property type="entry name" value="Substrate-binding domain of HMG-CoA reductase"/>
    <property type="match status" value="1"/>
</dbReference>
<keyword evidence="2" id="KW-1185">Reference proteome</keyword>